<sequence length="137" mass="14284">MELYFGSTLSAANTLLIAGIASFIALQYHGRGRAAGWGRRLLILVSAGLLVCILAAIRDNYALSVAAASTGGETGLFSVESFQSVSASLAGLAIAAVSISTLFIRKDKYSKAAFFMVSGIFVMKLLLVEASRIVMGG</sequence>
<evidence type="ECO:0000313" key="2">
    <source>
        <dbReference type="EMBL" id="ETA78951.1"/>
    </source>
</evidence>
<reference evidence="2 3" key="1">
    <citation type="journal article" date="2014" name="Genome Announc.">
        <title>Genome Sequence of Youngiibacter fragilis, the Type Strain of the Genus Youngiibacter.</title>
        <authorList>
            <person name="Wawrik C.B."/>
            <person name="Callaghan A.V."/>
            <person name="Stamps B.W."/>
            <person name="Wawrik B."/>
        </authorList>
    </citation>
    <scope>NUCLEOTIDE SEQUENCE [LARGE SCALE GENOMIC DNA]</scope>
    <source>
        <strain evidence="2 3">232.1</strain>
    </source>
</reference>
<feature type="transmembrane region" description="Helical" evidence="1">
    <location>
        <begin position="41"/>
        <end position="57"/>
    </location>
</feature>
<feature type="transmembrane region" description="Helical" evidence="1">
    <location>
        <begin position="112"/>
        <end position="135"/>
    </location>
</feature>
<protein>
    <submittedName>
        <fullName evidence="2">Uncharacterized protein</fullName>
    </submittedName>
</protein>
<evidence type="ECO:0000313" key="3">
    <source>
        <dbReference type="Proteomes" id="UP000017747"/>
    </source>
</evidence>
<dbReference type="OrthoDB" id="2045988at2"/>
<dbReference type="EMBL" id="AXUN02000235">
    <property type="protein sequence ID" value="ETA78951.1"/>
    <property type="molecule type" value="Genomic_DNA"/>
</dbReference>
<name>V7I0Y5_9CLOT</name>
<dbReference type="RefSeq" id="WP_023387985.1">
    <property type="nucleotide sequence ID" value="NZ_AXUN02000235.1"/>
</dbReference>
<feature type="transmembrane region" description="Helical" evidence="1">
    <location>
        <begin position="85"/>
        <end position="105"/>
    </location>
</feature>
<evidence type="ECO:0000256" key="1">
    <source>
        <dbReference type="SAM" id="Phobius"/>
    </source>
</evidence>
<accession>V7I0Y5</accession>
<keyword evidence="1" id="KW-1133">Transmembrane helix</keyword>
<dbReference type="eggNOG" id="ENOG5031S1W">
    <property type="taxonomic scope" value="Bacteria"/>
</dbReference>
<keyword evidence="3" id="KW-1185">Reference proteome</keyword>
<feature type="transmembrane region" description="Helical" evidence="1">
    <location>
        <begin position="12"/>
        <end position="29"/>
    </location>
</feature>
<keyword evidence="1" id="KW-0472">Membrane</keyword>
<organism evidence="2 3">
    <name type="scientific">Youngiibacter fragilis 232.1</name>
    <dbReference type="NCBI Taxonomy" id="994573"/>
    <lineage>
        <taxon>Bacteria</taxon>
        <taxon>Bacillati</taxon>
        <taxon>Bacillota</taxon>
        <taxon>Clostridia</taxon>
        <taxon>Eubacteriales</taxon>
        <taxon>Clostridiaceae</taxon>
        <taxon>Youngiibacter</taxon>
    </lineage>
</organism>
<dbReference type="Proteomes" id="UP000017747">
    <property type="component" value="Unassembled WGS sequence"/>
</dbReference>
<proteinExistence type="predicted"/>
<gene>
    <name evidence="2" type="ORF">T472_0219530</name>
</gene>
<dbReference type="STRING" id="994573.T472_0219530"/>
<keyword evidence="1" id="KW-0812">Transmembrane</keyword>
<comment type="caution">
    <text evidence="2">The sequence shown here is derived from an EMBL/GenBank/DDBJ whole genome shotgun (WGS) entry which is preliminary data.</text>
</comment>
<dbReference type="AlphaFoldDB" id="V7I0Y5"/>